<feature type="transmembrane region" description="Helical" evidence="7">
    <location>
        <begin position="304"/>
        <end position="330"/>
    </location>
</feature>
<comment type="similarity">
    <text evidence="2">Belongs to the resistance-nodulation-cell division (RND) (TC 2.A.6) family. MmpL subfamily.</text>
</comment>
<keyword evidence="4 7" id="KW-0812">Transmembrane</keyword>
<name>A0A7Y9H2F0_9ACTN</name>
<feature type="domain" description="Membrane transport protein MMPL" evidence="8">
    <location>
        <begin position="458"/>
        <end position="695"/>
    </location>
</feature>
<feature type="transmembrane region" description="Helical" evidence="7">
    <location>
        <begin position="623"/>
        <end position="650"/>
    </location>
</feature>
<evidence type="ECO:0000256" key="5">
    <source>
        <dbReference type="ARBA" id="ARBA00022989"/>
    </source>
</evidence>
<dbReference type="Proteomes" id="UP000549911">
    <property type="component" value="Unassembled WGS sequence"/>
</dbReference>
<dbReference type="EMBL" id="JACCBW010000002">
    <property type="protein sequence ID" value="NYE36727.1"/>
    <property type="molecule type" value="Genomic_DNA"/>
</dbReference>
<feature type="transmembrane region" description="Helical" evidence="7">
    <location>
        <begin position="367"/>
        <end position="387"/>
    </location>
</feature>
<feature type="transmembrane region" description="Helical" evidence="7">
    <location>
        <begin position="228"/>
        <end position="249"/>
    </location>
</feature>
<reference evidence="9 10" key="2">
    <citation type="submission" date="2020-08" db="EMBL/GenBank/DDBJ databases">
        <title>The Agave Microbiome: Exploring the role of microbial communities in plant adaptations to desert environments.</title>
        <authorList>
            <person name="Partida-Martinez L.P."/>
        </authorList>
    </citation>
    <scope>NUCLEOTIDE SEQUENCE [LARGE SCALE GENOMIC DNA]</scope>
    <source>
        <strain evidence="9 10">AT2.17</strain>
    </source>
</reference>
<feature type="domain" description="Membrane transport protein MMPL" evidence="8">
    <location>
        <begin position="51"/>
        <end position="366"/>
    </location>
</feature>
<proteinExistence type="inferred from homology"/>
<evidence type="ECO:0000256" key="2">
    <source>
        <dbReference type="ARBA" id="ARBA00010157"/>
    </source>
</evidence>
<dbReference type="InterPro" id="IPR050545">
    <property type="entry name" value="Mycobact_MmpL"/>
</dbReference>
<reference evidence="9 10" key="1">
    <citation type="submission" date="2020-07" db="EMBL/GenBank/DDBJ databases">
        <authorList>
            <person name="Partida-Martinez L."/>
            <person name="Huntemann M."/>
            <person name="Clum A."/>
            <person name="Wang J."/>
            <person name="Palaniappan K."/>
            <person name="Ritter S."/>
            <person name="Chen I.-M."/>
            <person name="Stamatis D."/>
            <person name="Reddy T."/>
            <person name="O'Malley R."/>
            <person name="Daum C."/>
            <person name="Shapiro N."/>
            <person name="Ivanova N."/>
            <person name="Kyrpides N."/>
            <person name="Woyke T."/>
        </authorList>
    </citation>
    <scope>NUCLEOTIDE SEQUENCE [LARGE SCALE GENOMIC DNA]</scope>
    <source>
        <strain evidence="9 10">AT2.17</strain>
    </source>
</reference>
<keyword evidence="3" id="KW-1003">Cell membrane</keyword>
<sequence length="699" mass="72040">MLERWGRWVHRRRAVVLAVWTVVVVAGGVLGGSVFDRAEDVGARPGAESTEVGQRLEELDAEREQVVAVLSGADPVSAETSDAASGVLFAVRELPGVVDVRDPWTTGAYELVAEDRSSAVVEVELDPGLGDDDALALADEVADLLRTTPFPDVSVGGDLLAERTFTDQAVQDAARGEGAALVVLLVLLAVALGSVVAGVLPVATALSAVAASLLALTGVAALTPVSDFAVNVVTVLGLGLCVDYSLLVLARFREERAAAGADPDLAAVLSRTLATAGRTVLVSGLTVGSSVAALLLIGDPLLTGLAVGGLVAVAVVTVAGLSLTPALLAVAHRRVPDVARGAWGRPARAPERSLLVRLAGLAQARPWPVLVGTTAVLLALASPLLGLRLGASDARSLPPGSEARTVVEVVERDYPDIATAPADVLVDLSPGDPRLASLQDQLLDLPDVEDVYVRDGLPDGWSRFTVMPRGTTSGPAAQRVVADVRDLADGYDVQVGGPAAELVDSRAALAGRTPLAVLAVLLVCGLLLLRLTRAPVVAAKTLLLNVLSLLAMLGVVTLVFQHGWGGPLLGGTATGSLDLTTPLLLFMFAFGLSMDYHLFLVARIKEEWDSAGGHGTRQDNDRAVLAGVTASGPVVTLAALAISVVFLGFAAGELVAVKEVGVGMTVAIVLDVTVVRGLLLPAAMTLLGERNWWRPGSRA</sequence>
<feature type="transmembrane region" description="Helical" evidence="7">
    <location>
        <begin position="279"/>
        <end position="298"/>
    </location>
</feature>
<keyword evidence="10" id="KW-1185">Reference proteome</keyword>
<protein>
    <submittedName>
        <fullName evidence="9">RND superfamily putative drug exporter</fullName>
    </submittedName>
</protein>
<dbReference type="PANTHER" id="PTHR33406">
    <property type="entry name" value="MEMBRANE PROTEIN MJ1562-RELATED"/>
    <property type="match status" value="1"/>
</dbReference>
<dbReference type="Pfam" id="PF03176">
    <property type="entry name" value="MMPL"/>
    <property type="match status" value="2"/>
</dbReference>
<feature type="transmembrane region" description="Helical" evidence="7">
    <location>
        <begin position="662"/>
        <end position="688"/>
    </location>
</feature>
<feature type="transmembrane region" description="Helical" evidence="7">
    <location>
        <begin position="178"/>
        <end position="200"/>
    </location>
</feature>
<comment type="caution">
    <text evidence="9">The sequence shown here is derived from an EMBL/GenBank/DDBJ whole genome shotgun (WGS) entry which is preliminary data.</text>
</comment>
<gene>
    <name evidence="9" type="ORF">F4692_001860</name>
</gene>
<dbReference type="GO" id="GO:0005886">
    <property type="term" value="C:plasma membrane"/>
    <property type="evidence" value="ECO:0007669"/>
    <property type="project" value="UniProtKB-SubCell"/>
</dbReference>
<feature type="transmembrane region" description="Helical" evidence="7">
    <location>
        <begin position="509"/>
        <end position="529"/>
    </location>
</feature>
<evidence type="ECO:0000256" key="4">
    <source>
        <dbReference type="ARBA" id="ARBA00022692"/>
    </source>
</evidence>
<evidence type="ECO:0000256" key="1">
    <source>
        <dbReference type="ARBA" id="ARBA00004651"/>
    </source>
</evidence>
<keyword evidence="5 7" id="KW-1133">Transmembrane helix</keyword>
<organism evidence="9 10">
    <name type="scientific">Nocardioides cavernae</name>
    <dbReference type="NCBI Taxonomy" id="1921566"/>
    <lineage>
        <taxon>Bacteria</taxon>
        <taxon>Bacillati</taxon>
        <taxon>Actinomycetota</taxon>
        <taxon>Actinomycetes</taxon>
        <taxon>Propionibacteriales</taxon>
        <taxon>Nocardioidaceae</taxon>
        <taxon>Nocardioides</taxon>
    </lineage>
</organism>
<dbReference type="AlphaFoldDB" id="A0A7Y9H2F0"/>
<feature type="transmembrane region" description="Helical" evidence="7">
    <location>
        <begin position="583"/>
        <end position="602"/>
    </location>
</feature>
<dbReference type="PANTHER" id="PTHR33406:SF11">
    <property type="entry name" value="MEMBRANE PROTEIN SCO6666-RELATED"/>
    <property type="match status" value="1"/>
</dbReference>
<evidence type="ECO:0000313" key="9">
    <source>
        <dbReference type="EMBL" id="NYE36727.1"/>
    </source>
</evidence>
<keyword evidence="6 7" id="KW-0472">Membrane</keyword>
<dbReference type="InterPro" id="IPR004869">
    <property type="entry name" value="MMPL_dom"/>
</dbReference>
<dbReference type="SUPFAM" id="SSF82866">
    <property type="entry name" value="Multidrug efflux transporter AcrB transmembrane domain"/>
    <property type="match status" value="2"/>
</dbReference>
<dbReference type="Gene3D" id="1.20.1640.10">
    <property type="entry name" value="Multidrug efflux transporter AcrB transmembrane domain"/>
    <property type="match status" value="2"/>
</dbReference>
<dbReference type="RefSeq" id="WP_179619371.1">
    <property type="nucleotide sequence ID" value="NZ_JACCBW010000002.1"/>
</dbReference>
<feature type="transmembrane region" description="Helical" evidence="7">
    <location>
        <begin position="541"/>
        <end position="563"/>
    </location>
</feature>
<evidence type="ECO:0000256" key="6">
    <source>
        <dbReference type="ARBA" id="ARBA00023136"/>
    </source>
</evidence>
<evidence type="ECO:0000259" key="8">
    <source>
        <dbReference type="Pfam" id="PF03176"/>
    </source>
</evidence>
<evidence type="ECO:0000256" key="3">
    <source>
        <dbReference type="ARBA" id="ARBA00022475"/>
    </source>
</evidence>
<feature type="transmembrane region" description="Helical" evidence="7">
    <location>
        <begin position="205"/>
        <end position="222"/>
    </location>
</feature>
<accession>A0A7Y9H2F0</accession>
<comment type="subcellular location">
    <subcellularLocation>
        <location evidence="1">Cell membrane</location>
        <topology evidence="1">Multi-pass membrane protein</topology>
    </subcellularLocation>
</comment>
<evidence type="ECO:0000256" key="7">
    <source>
        <dbReference type="SAM" id="Phobius"/>
    </source>
</evidence>
<evidence type="ECO:0000313" key="10">
    <source>
        <dbReference type="Proteomes" id="UP000549911"/>
    </source>
</evidence>